<evidence type="ECO:0000259" key="2">
    <source>
        <dbReference type="Pfam" id="PF04784"/>
    </source>
</evidence>
<name>A0ABT2YH29_9BURK</name>
<gene>
    <name evidence="3" type="ORF">LNV07_14870</name>
</gene>
<evidence type="ECO:0000256" key="1">
    <source>
        <dbReference type="SAM" id="SignalP"/>
    </source>
</evidence>
<accession>A0ABT2YH29</accession>
<proteinExistence type="predicted"/>
<dbReference type="InterPro" id="IPR006869">
    <property type="entry name" value="DUF547"/>
</dbReference>
<sequence>MKTVIQRRLILASCLLWVLPARAQSFDHQHAAWAALLKKHVVVLDGGRASQLRYAGFASDRAALTSYLAALSAVSKASFDAFSKPQQMAFLLNAYNAFTVELILTRYPKLASIKELGSLIQSPWKQKFIPLLGKQLSLDGIEQDMLRERGRFDDPRLHFAVNCASIGCPPLREEAFVAERLDAQLDEQARRFLSDRSRNRWNGEQQRFEVSKIFDWYADDFKLGHRGIGSVGTYLARHADQLADVPAERERLRGQTVAKISYLDYDWKLNDARP</sequence>
<feature type="chain" id="PRO_5047529937" evidence="1">
    <location>
        <begin position="24"/>
        <end position="274"/>
    </location>
</feature>
<feature type="domain" description="DUF547" evidence="2">
    <location>
        <begin position="81"/>
        <end position="193"/>
    </location>
</feature>
<comment type="caution">
    <text evidence="3">The sequence shown here is derived from an EMBL/GenBank/DDBJ whole genome shotgun (WGS) entry which is preliminary data.</text>
</comment>
<dbReference type="RefSeq" id="WP_263571949.1">
    <property type="nucleotide sequence ID" value="NZ_JAJIRN010000006.1"/>
</dbReference>
<feature type="signal peptide" evidence="1">
    <location>
        <begin position="1"/>
        <end position="23"/>
    </location>
</feature>
<dbReference type="PANTHER" id="PTHR46361">
    <property type="entry name" value="ELECTRON CARRIER/ PROTEIN DISULFIDE OXIDOREDUCTASE"/>
    <property type="match status" value="1"/>
</dbReference>
<keyword evidence="1" id="KW-0732">Signal</keyword>
<dbReference type="EMBL" id="JAJIRN010000006">
    <property type="protein sequence ID" value="MCV2369364.1"/>
    <property type="molecule type" value="Genomic_DNA"/>
</dbReference>
<organism evidence="3 4">
    <name type="scientific">Roseateles oligotrophus</name>
    <dbReference type="NCBI Taxonomy" id="1769250"/>
    <lineage>
        <taxon>Bacteria</taxon>
        <taxon>Pseudomonadati</taxon>
        <taxon>Pseudomonadota</taxon>
        <taxon>Betaproteobacteria</taxon>
        <taxon>Burkholderiales</taxon>
        <taxon>Sphaerotilaceae</taxon>
        <taxon>Roseateles</taxon>
    </lineage>
</organism>
<dbReference type="PANTHER" id="PTHR46361:SF3">
    <property type="entry name" value="ELECTRON CARRIER_ PROTEIN DISULFIDE OXIDOREDUCTASE"/>
    <property type="match status" value="1"/>
</dbReference>
<keyword evidence="4" id="KW-1185">Reference proteome</keyword>
<evidence type="ECO:0000313" key="3">
    <source>
        <dbReference type="EMBL" id="MCV2369364.1"/>
    </source>
</evidence>
<reference evidence="3 4" key="1">
    <citation type="submission" date="2021-11" db="EMBL/GenBank/DDBJ databases">
        <authorList>
            <person name="Liang Q."/>
            <person name="Mou H."/>
            <person name="Liu Z."/>
        </authorList>
    </citation>
    <scope>NUCLEOTIDE SEQUENCE [LARGE SCALE GENOMIC DNA]</scope>
    <source>
        <strain evidence="3 4">CHU3</strain>
    </source>
</reference>
<protein>
    <submittedName>
        <fullName evidence="3">DUF547 domain-containing protein</fullName>
    </submittedName>
</protein>
<evidence type="ECO:0000313" key="4">
    <source>
        <dbReference type="Proteomes" id="UP001209701"/>
    </source>
</evidence>
<dbReference type="Pfam" id="PF04784">
    <property type="entry name" value="DUF547"/>
    <property type="match status" value="1"/>
</dbReference>
<dbReference type="Proteomes" id="UP001209701">
    <property type="component" value="Unassembled WGS sequence"/>
</dbReference>